<feature type="signal peptide" evidence="1">
    <location>
        <begin position="1"/>
        <end position="19"/>
    </location>
</feature>
<organism evidence="2 3">
    <name type="scientific">Pedobacter chitinilyticus</name>
    <dbReference type="NCBI Taxonomy" id="2233776"/>
    <lineage>
        <taxon>Bacteria</taxon>
        <taxon>Pseudomonadati</taxon>
        <taxon>Bacteroidota</taxon>
        <taxon>Sphingobacteriia</taxon>
        <taxon>Sphingobacteriales</taxon>
        <taxon>Sphingobacteriaceae</taxon>
        <taxon>Pedobacter</taxon>
    </lineage>
</organism>
<comment type="caution">
    <text evidence="2">The sequence shown here is derived from an EMBL/GenBank/DDBJ whole genome shotgun (WGS) entry which is preliminary data.</text>
</comment>
<name>A0A3S3SSR1_9SPHI</name>
<evidence type="ECO:0000256" key="1">
    <source>
        <dbReference type="SAM" id="SignalP"/>
    </source>
</evidence>
<dbReference type="Proteomes" id="UP000284120">
    <property type="component" value="Unassembled WGS sequence"/>
</dbReference>
<feature type="chain" id="PRO_5018681085" evidence="1">
    <location>
        <begin position="20"/>
        <end position="225"/>
    </location>
</feature>
<evidence type="ECO:0000313" key="2">
    <source>
        <dbReference type="EMBL" id="RWU05044.1"/>
    </source>
</evidence>
<sequence length="225" mass="26040">MKKLFISLLMTSIGFVAFAQKSLVLQTLKKYHVSEDVLKPNLKDNLEKYAHEVERTVSFNDKDKVYISSFDPNKQDTPQWTLVSVNGKKPSKGEQKAFDKEHNQKTDFKVDDNSYKIAKDDGNTLEITYQYDPSTIDSEHGFFKDCLFTLHINAKTGRLEKITEVNLKDLRIKILKATKLTTEVTYQYIEKDKIYVPVNDRVEVVIKMLGNEMPMITTDKYTLKP</sequence>
<keyword evidence="1" id="KW-0732">Signal</keyword>
<evidence type="ECO:0000313" key="3">
    <source>
        <dbReference type="Proteomes" id="UP000284120"/>
    </source>
</evidence>
<protein>
    <submittedName>
        <fullName evidence="2">Uncharacterized protein</fullName>
    </submittedName>
</protein>
<dbReference type="OrthoDB" id="1494413at2"/>
<accession>A0A3S3SSR1</accession>
<dbReference type="AlphaFoldDB" id="A0A3S3SSR1"/>
<dbReference type="RefSeq" id="WP_113648791.1">
    <property type="nucleotide sequence ID" value="NZ_QMHN01000006.1"/>
</dbReference>
<proteinExistence type="predicted"/>
<gene>
    <name evidence="2" type="ORF">DPV69_17940</name>
</gene>
<keyword evidence="3" id="KW-1185">Reference proteome</keyword>
<reference evidence="2 3" key="1">
    <citation type="submission" date="2018-06" db="EMBL/GenBank/DDBJ databases">
        <title>Pedobacter endophyticus sp. nov., an endophytic bacterium isolated from a leaf of Triticum aestivum.</title>
        <authorList>
            <person name="Zhang L."/>
        </authorList>
    </citation>
    <scope>NUCLEOTIDE SEQUENCE [LARGE SCALE GENOMIC DNA]</scope>
    <source>
        <strain evidence="2 3">CM134L-2</strain>
    </source>
</reference>
<dbReference type="EMBL" id="SAYW01000006">
    <property type="protein sequence ID" value="RWU05044.1"/>
    <property type="molecule type" value="Genomic_DNA"/>
</dbReference>